<reference evidence="6" key="1">
    <citation type="journal article" date="2019" name="Int. J. Syst. Evol. Microbiol.">
        <title>The Global Catalogue of Microorganisms (GCM) 10K type strain sequencing project: providing services to taxonomists for standard genome sequencing and annotation.</title>
        <authorList>
            <consortium name="The Broad Institute Genomics Platform"/>
            <consortium name="The Broad Institute Genome Sequencing Center for Infectious Disease"/>
            <person name="Wu L."/>
            <person name="Ma J."/>
        </authorList>
    </citation>
    <scope>NUCLEOTIDE SEQUENCE [LARGE SCALE GENOMIC DNA]</scope>
    <source>
        <strain evidence="6">JCM 1490</strain>
    </source>
</reference>
<keyword evidence="2 5" id="KW-0560">Oxidoreductase</keyword>
<gene>
    <name evidence="5" type="ORF">ACFQQL_06975</name>
</gene>
<dbReference type="InterPro" id="IPR036291">
    <property type="entry name" value="NAD(P)-bd_dom_sf"/>
</dbReference>
<dbReference type="InterPro" id="IPR057326">
    <property type="entry name" value="KR_dom"/>
</dbReference>
<dbReference type="GO" id="GO:0016491">
    <property type="term" value="F:oxidoreductase activity"/>
    <property type="evidence" value="ECO:0007669"/>
    <property type="project" value="UniProtKB-KW"/>
</dbReference>
<dbReference type="PRINTS" id="PR00080">
    <property type="entry name" value="SDRFAMILY"/>
</dbReference>
<protein>
    <submittedName>
        <fullName evidence="5">SDR family NAD(P)-dependent oxidoreductase</fullName>
        <ecNumber evidence="5">1.-.-.-</ecNumber>
    </submittedName>
</protein>
<organism evidence="5 6">
    <name type="scientific">Georgenia alba</name>
    <dbReference type="NCBI Taxonomy" id="2233858"/>
    <lineage>
        <taxon>Bacteria</taxon>
        <taxon>Bacillati</taxon>
        <taxon>Actinomycetota</taxon>
        <taxon>Actinomycetes</taxon>
        <taxon>Micrococcales</taxon>
        <taxon>Bogoriellaceae</taxon>
        <taxon>Georgenia</taxon>
    </lineage>
</organism>
<evidence type="ECO:0000256" key="2">
    <source>
        <dbReference type="ARBA" id="ARBA00023002"/>
    </source>
</evidence>
<dbReference type="PRINTS" id="PR00081">
    <property type="entry name" value="GDHRDH"/>
</dbReference>
<dbReference type="Gene3D" id="3.40.50.720">
    <property type="entry name" value="NAD(P)-binding Rossmann-like Domain"/>
    <property type="match status" value="1"/>
</dbReference>
<evidence type="ECO:0000256" key="1">
    <source>
        <dbReference type="ARBA" id="ARBA00006484"/>
    </source>
</evidence>
<dbReference type="EMBL" id="JBHTCQ010000001">
    <property type="protein sequence ID" value="MFC7404847.1"/>
    <property type="molecule type" value="Genomic_DNA"/>
</dbReference>
<dbReference type="EC" id="1.-.-.-" evidence="5"/>
<name>A0ABW2Q894_9MICO</name>
<dbReference type="InterPro" id="IPR020904">
    <property type="entry name" value="Sc_DH/Rdtase_CS"/>
</dbReference>
<evidence type="ECO:0000259" key="4">
    <source>
        <dbReference type="SMART" id="SM00822"/>
    </source>
</evidence>
<dbReference type="InterPro" id="IPR002347">
    <property type="entry name" value="SDR_fam"/>
</dbReference>
<dbReference type="Pfam" id="PF00106">
    <property type="entry name" value="adh_short"/>
    <property type="match status" value="1"/>
</dbReference>
<dbReference type="PANTHER" id="PTHR24322:SF736">
    <property type="entry name" value="RETINOL DEHYDROGENASE 10"/>
    <property type="match status" value="1"/>
</dbReference>
<sequence>MSVRGARVLITGATRGMGRLFALRAAADGARHLVLWGRDTTALEQVAQEADRAGLTVRTAQVDLSDPAALDAAAATLLEDGLVPDVLVNNAGVVSSNAYAWQSAPEDAERTLAVNTAAPIRLTTRLLPAMLDDGGRPKRILTVASASGLLPVPRMAAYAASKAAVLHWSDSLRLELAQAGHDHVTVTTYSPSYVDTGMFAGARAPLLTPLLSPERAVELAWRGLLAGRPHVVAPASVHLARVLRAVLPTGGFDRVAHLMGVHGSMAGFTGRGAGAQSSGR</sequence>
<dbReference type="Proteomes" id="UP001596455">
    <property type="component" value="Unassembled WGS sequence"/>
</dbReference>
<evidence type="ECO:0000313" key="5">
    <source>
        <dbReference type="EMBL" id="MFC7404847.1"/>
    </source>
</evidence>
<proteinExistence type="inferred from homology"/>
<dbReference type="RefSeq" id="WP_382392631.1">
    <property type="nucleotide sequence ID" value="NZ_JBHTCQ010000001.1"/>
</dbReference>
<dbReference type="PANTHER" id="PTHR24322">
    <property type="entry name" value="PKSB"/>
    <property type="match status" value="1"/>
</dbReference>
<dbReference type="SUPFAM" id="SSF51735">
    <property type="entry name" value="NAD(P)-binding Rossmann-fold domains"/>
    <property type="match status" value="1"/>
</dbReference>
<keyword evidence="6" id="KW-1185">Reference proteome</keyword>
<comment type="caution">
    <text evidence="5">The sequence shown here is derived from an EMBL/GenBank/DDBJ whole genome shotgun (WGS) entry which is preliminary data.</text>
</comment>
<dbReference type="SMART" id="SM00822">
    <property type="entry name" value="PKS_KR"/>
    <property type="match status" value="1"/>
</dbReference>
<evidence type="ECO:0000313" key="6">
    <source>
        <dbReference type="Proteomes" id="UP001596455"/>
    </source>
</evidence>
<evidence type="ECO:0000256" key="3">
    <source>
        <dbReference type="RuleBase" id="RU000363"/>
    </source>
</evidence>
<comment type="similarity">
    <text evidence="1 3">Belongs to the short-chain dehydrogenases/reductases (SDR) family.</text>
</comment>
<accession>A0ABW2Q894</accession>
<dbReference type="PROSITE" id="PS00061">
    <property type="entry name" value="ADH_SHORT"/>
    <property type="match status" value="1"/>
</dbReference>
<feature type="domain" description="Ketoreductase" evidence="4">
    <location>
        <begin position="6"/>
        <end position="192"/>
    </location>
</feature>